<reference evidence="1" key="2">
    <citation type="submission" date="2023-01" db="EMBL/GenBank/DDBJ databases">
        <authorList>
            <person name="Petersen C."/>
        </authorList>
    </citation>
    <scope>NUCLEOTIDE SEQUENCE</scope>
    <source>
        <strain evidence="1">IBT 17514</strain>
    </source>
</reference>
<evidence type="ECO:0000313" key="2">
    <source>
        <dbReference type="Proteomes" id="UP001215712"/>
    </source>
</evidence>
<dbReference type="Proteomes" id="UP001215712">
    <property type="component" value="Unassembled WGS sequence"/>
</dbReference>
<comment type="caution">
    <text evidence="1">The sequence shown here is derived from an EMBL/GenBank/DDBJ whole genome shotgun (WGS) entry which is preliminary data.</text>
</comment>
<sequence>MTHMHAWWSRCFGRTDLSQANPEANYPSNEECIDVPGNPCDALLLPYGDMPTAALAALFDAANVIVFRLFFLVSSSAHLYENRIQQHIRSIFSALNFVSNMPQPISQRGYIMVALPIQIVRIWAPCKERDDVTKLLKGAYGQEVQFSAPSEFFAHIAAYIHSYYSIPEMTFP</sequence>
<proteinExistence type="predicted"/>
<dbReference type="AlphaFoldDB" id="A0AAD6MSJ3"/>
<keyword evidence="2" id="KW-1185">Reference proteome</keyword>
<protein>
    <submittedName>
        <fullName evidence="1">Uncharacterized protein</fullName>
    </submittedName>
</protein>
<name>A0AAD6MSJ3_9EURO</name>
<evidence type="ECO:0000313" key="1">
    <source>
        <dbReference type="EMBL" id="KAJ5710152.1"/>
    </source>
</evidence>
<dbReference type="EMBL" id="JAQJAN010000017">
    <property type="protein sequence ID" value="KAJ5710152.1"/>
    <property type="molecule type" value="Genomic_DNA"/>
</dbReference>
<accession>A0AAD6MSJ3</accession>
<organism evidence="1 2">
    <name type="scientific">Penicillium malachiteum</name>
    <dbReference type="NCBI Taxonomy" id="1324776"/>
    <lineage>
        <taxon>Eukaryota</taxon>
        <taxon>Fungi</taxon>
        <taxon>Dikarya</taxon>
        <taxon>Ascomycota</taxon>
        <taxon>Pezizomycotina</taxon>
        <taxon>Eurotiomycetes</taxon>
        <taxon>Eurotiomycetidae</taxon>
        <taxon>Eurotiales</taxon>
        <taxon>Aspergillaceae</taxon>
        <taxon>Penicillium</taxon>
    </lineage>
</organism>
<gene>
    <name evidence="1" type="ORF">N7493_009744</name>
</gene>
<reference evidence="1" key="1">
    <citation type="journal article" date="2023" name="IMA Fungus">
        <title>Comparative genomic study of the Penicillium genus elucidates a diverse pangenome and 15 lateral gene transfer events.</title>
        <authorList>
            <person name="Petersen C."/>
            <person name="Sorensen T."/>
            <person name="Nielsen M.R."/>
            <person name="Sondergaard T.E."/>
            <person name="Sorensen J.L."/>
            <person name="Fitzpatrick D.A."/>
            <person name="Frisvad J.C."/>
            <person name="Nielsen K.L."/>
        </authorList>
    </citation>
    <scope>NUCLEOTIDE SEQUENCE</scope>
    <source>
        <strain evidence="1">IBT 17514</strain>
    </source>
</reference>